<dbReference type="GO" id="GO:0005524">
    <property type="term" value="F:ATP binding"/>
    <property type="evidence" value="ECO:0007669"/>
    <property type="project" value="UniProtKB-KW"/>
</dbReference>
<reference evidence="9 10" key="1">
    <citation type="submission" date="2019-05" db="EMBL/GenBank/DDBJ databases">
        <title>Georgenia *** sp. nov., and Georgenia *** sp. nov., isolated from the intestinal contents of plateau pika (Ochotona curzoniae) in the Qinghai-Tibet plateau of China.</title>
        <authorList>
            <person name="Tian Z."/>
        </authorList>
    </citation>
    <scope>NUCLEOTIDE SEQUENCE [LARGE SCALE GENOMIC DNA]</scope>
    <source>
        <strain evidence="9 10">Z443</strain>
    </source>
</reference>
<evidence type="ECO:0000256" key="1">
    <source>
        <dbReference type="ARBA" id="ARBA00005715"/>
    </source>
</evidence>
<dbReference type="RefSeq" id="WP_139927270.1">
    <property type="nucleotide sequence ID" value="NZ_CP040915.1"/>
</dbReference>
<protein>
    <submittedName>
        <fullName evidence="9">Four-carbon acid sugar kinase family protein</fullName>
    </submittedName>
</protein>
<dbReference type="GO" id="GO:0016301">
    <property type="term" value="F:kinase activity"/>
    <property type="evidence" value="ECO:0007669"/>
    <property type="project" value="UniProtKB-KW"/>
</dbReference>
<evidence type="ECO:0000256" key="2">
    <source>
        <dbReference type="ARBA" id="ARBA00022679"/>
    </source>
</evidence>
<evidence type="ECO:0000313" key="9">
    <source>
        <dbReference type="EMBL" id="QDC23828.1"/>
    </source>
</evidence>
<dbReference type="EMBL" id="CP040915">
    <property type="protein sequence ID" value="QDC23828.1"/>
    <property type="molecule type" value="Genomic_DNA"/>
</dbReference>
<feature type="domain" description="Four-carbon acid sugar kinase nucleotide binding" evidence="8">
    <location>
        <begin position="283"/>
        <end position="439"/>
    </location>
</feature>
<dbReference type="Gene3D" id="3.40.980.20">
    <property type="entry name" value="Four-carbon acid sugar kinase, nucleotide binding domain"/>
    <property type="match status" value="1"/>
</dbReference>
<keyword evidence="5" id="KW-0067">ATP-binding</keyword>
<feature type="domain" description="Four-carbon acid sugar kinase N-terminal" evidence="7">
    <location>
        <begin position="16"/>
        <end position="258"/>
    </location>
</feature>
<dbReference type="SUPFAM" id="SSF142764">
    <property type="entry name" value="YgbK-like"/>
    <property type="match status" value="1"/>
</dbReference>
<dbReference type="AlphaFoldDB" id="A0A5B8C016"/>
<evidence type="ECO:0000259" key="7">
    <source>
        <dbReference type="Pfam" id="PF07005"/>
    </source>
</evidence>
<sequence>MTPPDVPTGHHGLALTFYGDDFTGSTDVMEALTLAGIPTVLFLDAPTPELVAVHRDALAVGVAGISRTMSPEEMDATLPGIFTRLAGLRAPLFHYKICSTFDSSPHIGSIGRAAEILRRIFPGYPMPLLVAVPQLGRYTAFGHLFATAGRDVHRLDRHPVMSRHPVTPMSESDLLVHLAAQTDLPTALVDLRALGGPDAAVDERVDAVLASGAQIVHFDTVDAATQRQVGRTLTRLAEGRPDGQPLVVIGSSGVEYALDLAWPEGRRASVGQPDEPADVDQTLAIAGSRARETDEQVALAIENGFAEVRVDPAAATGPDAAAYATAVVERAAAAWRRGGHVLVRTPPKSGTSDVDGNLLGAALGRIASELGLLVDVRRLVVAGGDTSGFVARALGIETLRLVRQLAPGAPLCRATSRNGRFDGLEICLKGGKNGTPDYFVRIAALASSRLLNL</sequence>
<accession>A0A5B8C016</accession>
<keyword evidence="3" id="KW-0547">Nucleotide-binding</keyword>
<keyword evidence="4 9" id="KW-0418">Kinase</keyword>
<evidence type="ECO:0000313" key="10">
    <source>
        <dbReference type="Proteomes" id="UP000314616"/>
    </source>
</evidence>
<dbReference type="Gene3D" id="3.40.50.10840">
    <property type="entry name" value="Putative sugar-binding, N-terminal domain"/>
    <property type="match status" value="1"/>
</dbReference>
<evidence type="ECO:0000256" key="5">
    <source>
        <dbReference type="ARBA" id="ARBA00022840"/>
    </source>
</evidence>
<evidence type="ECO:0000256" key="4">
    <source>
        <dbReference type="ARBA" id="ARBA00022777"/>
    </source>
</evidence>
<dbReference type="KEGG" id="gyu:FE374_03550"/>
<comment type="similarity">
    <text evidence="1">Belongs to the four-carbon acid sugar kinase family.</text>
</comment>
<dbReference type="Proteomes" id="UP000314616">
    <property type="component" value="Chromosome"/>
</dbReference>
<dbReference type="InterPro" id="IPR037051">
    <property type="entry name" value="4-carb_acid_sugar_kinase_N_sf"/>
</dbReference>
<keyword evidence="6" id="KW-0119">Carbohydrate metabolism</keyword>
<evidence type="ECO:0000256" key="3">
    <source>
        <dbReference type="ARBA" id="ARBA00022741"/>
    </source>
</evidence>
<dbReference type="InterPro" id="IPR042213">
    <property type="entry name" value="NBD_C_sf"/>
</dbReference>
<name>A0A5B8C016_9MICO</name>
<dbReference type="InterPro" id="IPR031475">
    <property type="entry name" value="NBD_C"/>
</dbReference>
<evidence type="ECO:0000259" key="8">
    <source>
        <dbReference type="Pfam" id="PF17042"/>
    </source>
</evidence>
<dbReference type="Pfam" id="PF07005">
    <property type="entry name" value="SBD_N"/>
    <property type="match status" value="1"/>
</dbReference>
<gene>
    <name evidence="9" type="ORF">FE374_03550</name>
</gene>
<evidence type="ECO:0000256" key="6">
    <source>
        <dbReference type="ARBA" id="ARBA00023277"/>
    </source>
</evidence>
<proteinExistence type="inferred from homology"/>
<keyword evidence="2" id="KW-0808">Transferase</keyword>
<dbReference type="Pfam" id="PF17042">
    <property type="entry name" value="NBD_C"/>
    <property type="match status" value="1"/>
</dbReference>
<dbReference type="OrthoDB" id="191465at2"/>
<organism evidence="9 10">
    <name type="scientific">Georgenia yuyongxinii</name>
    <dbReference type="NCBI Taxonomy" id="2589797"/>
    <lineage>
        <taxon>Bacteria</taxon>
        <taxon>Bacillati</taxon>
        <taxon>Actinomycetota</taxon>
        <taxon>Actinomycetes</taxon>
        <taxon>Micrococcales</taxon>
        <taxon>Bogoriellaceae</taxon>
        <taxon>Georgenia</taxon>
    </lineage>
</organism>
<dbReference type="InterPro" id="IPR010737">
    <property type="entry name" value="4-carb_acid_sugar_kinase_N"/>
</dbReference>